<organism evidence="2 3">
    <name type="scientific">Saccharopolyspora phatthalungensis</name>
    <dbReference type="NCBI Taxonomy" id="664693"/>
    <lineage>
        <taxon>Bacteria</taxon>
        <taxon>Bacillati</taxon>
        <taxon>Actinomycetota</taxon>
        <taxon>Actinomycetes</taxon>
        <taxon>Pseudonocardiales</taxon>
        <taxon>Pseudonocardiaceae</taxon>
        <taxon>Saccharopolyspora</taxon>
    </lineage>
</organism>
<accession>A0A840PQQ9</accession>
<name>A0A840PQQ9_9PSEU</name>
<keyword evidence="3" id="KW-1185">Reference proteome</keyword>
<feature type="domain" description="DUF397" evidence="1">
    <location>
        <begin position="10"/>
        <end position="29"/>
    </location>
</feature>
<dbReference type="InterPro" id="IPR007278">
    <property type="entry name" value="DUF397"/>
</dbReference>
<comment type="caution">
    <text evidence="2">The sequence shown here is derived from an EMBL/GenBank/DDBJ whole genome shotgun (WGS) entry which is preliminary data.</text>
</comment>
<dbReference type="Pfam" id="PF04149">
    <property type="entry name" value="DUF397"/>
    <property type="match status" value="2"/>
</dbReference>
<evidence type="ECO:0000259" key="1">
    <source>
        <dbReference type="Pfam" id="PF04149"/>
    </source>
</evidence>
<evidence type="ECO:0000313" key="3">
    <source>
        <dbReference type="Proteomes" id="UP000584374"/>
    </source>
</evidence>
<dbReference type="Proteomes" id="UP000584374">
    <property type="component" value="Unassembled WGS sequence"/>
</dbReference>
<sequence length="94" mass="10273">MTAQRREVSAWKKSSYSANNGDCVEVAFVTFNGVPGWRKSSYSANNGECVEVALTDEVVGARDSKNPGGPELWFRGARWGRFVAAVKAGRFDLV</sequence>
<dbReference type="EMBL" id="JACHIW010000001">
    <property type="protein sequence ID" value="MBB5152642.1"/>
    <property type="molecule type" value="Genomic_DNA"/>
</dbReference>
<reference evidence="2 3" key="1">
    <citation type="submission" date="2020-08" db="EMBL/GenBank/DDBJ databases">
        <title>Sequencing the genomes of 1000 actinobacteria strains.</title>
        <authorList>
            <person name="Klenk H.-P."/>
        </authorList>
    </citation>
    <scope>NUCLEOTIDE SEQUENCE [LARGE SCALE GENOMIC DNA]</scope>
    <source>
        <strain evidence="2 3">DSM 45584</strain>
    </source>
</reference>
<dbReference type="AlphaFoldDB" id="A0A840PQQ9"/>
<evidence type="ECO:0000313" key="2">
    <source>
        <dbReference type="EMBL" id="MBB5152642.1"/>
    </source>
</evidence>
<gene>
    <name evidence="2" type="ORF">BJ970_000176</name>
</gene>
<dbReference type="RefSeq" id="WP_312864050.1">
    <property type="nucleotide sequence ID" value="NZ_JACHIW010000001.1"/>
</dbReference>
<proteinExistence type="predicted"/>
<protein>
    <recommendedName>
        <fullName evidence="1">DUF397 domain-containing protein</fullName>
    </recommendedName>
</protein>
<feature type="domain" description="DUF397" evidence="1">
    <location>
        <begin position="36"/>
        <end position="87"/>
    </location>
</feature>